<dbReference type="EMBL" id="CAJOBJ010004155">
    <property type="protein sequence ID" value="CAF3990890.1"/>
    <property type="molecule type" value="Genomic_DNA"/>
</dbReference>
<dbReference type="Proteomes" id="UP000681720">
    <property type="component" value="Unassembled WGS sequence"/>
</dbReference>
<dbReference type="Proteomes" id="UP000663856">
    <property type="component" value="Unassembled WGS sequence"/>
</dbReference>
<keyword evidence="1" id="KW-0732">Signal</keyword>
<dbReference type="EMBL" id="CAJOBH010005841">
    <property type="protein sequence ID" value="CAF4037332.1"/>
    <property type="molecule type" value="Genomic_DNA"/>
</dbReference>
<gene>
    <name evidence="8" type="ORF">BYL167_LOCUS15681</name>
    <name evidence="3" type="ORF">CJN711_LOCUS31036</name>
    <name evidence="6" type="ORF">GIL414_LOCUS11205</name>
    <name evidence="2" type="ORF">KQP761_LOCUS12450</name>
    <name evidence="4" type="ORF">MBJ925_LOCUS3271</name>
    <name evidence="9" type="ORF">OVN521_LOCUS29759</name>
    <name evidence="7" type="ORF">SMN809_LOCUS11845</name>
    <name evidence="5" type="ORF">WKI299_LOCUS6193</name>
</gene>
<evidence type="ECO:0000313" key="6">
    <source>
        <dbReference type="EMBL" id="CAF3990890.1"/>
    </source>
</evidence>
<evidence type="ECO:0000256" key="1">
    <source>
        <dbReference type="SAM" id="SignalP"/>
    </source>
</evidence>
<name>A0A815XNG8_9BILA</name>
<dbReference type="AlphaFoldDB" id="A0A815XNG8"/>
<sequence length="139" mass="15488">MFTTKIIAVILCCLLVSSNGLQPSTCSNQGDGNYGCFDIASQGSCTEVSNQPASRDIRWPHSGIDSNIDWAIKCGDIIAYKIQWFSGGWSGWYVPGVNDMDTKVNNGNGLRRMWSYFYDHTHSYIICKTNDSNKLRGCQ</sequence>
<accession>A0A815XNG8</accession>
<feature type="chain" id="PRO_5036229252" evidence="1">
    <location>
        <begin position="21"/>
        <end position="139"/>
    </location>
</feature>
<evidence type="ECO:0000313" key="8">
    <source>
        <dbReference type="EMBL" id="CAF4037332.1"/>
    </source>
</evidence>
<dbReference type="EMBL" id="CAJNOW010005726">
    <property type="protein sequence ID" value="CAF1459765.1"/>
    <property type="molecule type" value="Genomic_DNA"/>
</dbReference>
<reference evidence="3" key="1">
    <citation type="submission" date="2021-02" db="EMBL/GenBank/DDBJ databases">
        <authorList>
            <person name="Nowell W R."/>
        </authorList>
    </citation>
    <scope>NUCLEOTIDE SEQUENCE</scope>
</reference>
<dbReference type="Proteomes" id="UP000663866">
    <property type="component" value="Unassembled WGS sequence"/>
</dbReference>
<dbReference type="Proteomes" id="UP000681967">
    <property type="component" value="Unassembled WGS sequence"/>
</dbReference>
<evidence type="ECO:0000313" key="7">
    <source>
        <dbReference type="EMBL" id="CAF3999347.1"/>
    </source>
</evidence>
<evidence type="ECO:0000313" key="4">
    <source>
        <dbReference type="EMBL" id="CAF1925575.1"/>
    </source>
</evidence>
<proteinExistence type="predicted"/>
<dbReference type="OrthoDB" id="9976041at2759"/>
<keyword evidence="11" id="KW-1185">Reference proteome</keyword>
<evidence type="ECO:0000313" key="10">
    <source>
        <dbReference type="Proteomes" id="UP000663855"/>
    </source>
</evidence>
<dbReference type="EMBL" id="CAJNRE010000325">
    <property type="protein sequence ID" value="CAF1925575.1"/>
    <property type="molecule type" value="Genomic_DNA"/>
</dbReference>
<dbReference type="Proteomes" id="UP000663824">
    <property type="component" value="Unassembled WGS sequence"/>
</dbReference>
<evidence type="ECO:0000313" key="3">
    <source>
        <dbReference type="EMBL" id="CAF1559709.1"/>
    </source>
</evidence>
<evidence type="ECO:0000313" key="2">
    <source>
        <dbReference type="EMBL" id="CAF1459765.1"/>
    </source>
</evidence>
<dbReference type="Proteomes" id="UP000676336">
    <property type="component" value="Unassembled WGS sequence"/>
</dbReference>
<feature type="signal peptide" evidence="1">
    <location>
        <begin position="1"/>
        <end position="20"/>
    </location>
</feature>
<dbReference type="EMBL" id="CAJNRF010001792">
    <property type="protein sequence ID" value="CAF2027406.1"/>
    <property type="molecule type" value="Genomic_DNA"/>
</dbReference>
<dbReference type="Proteomes" id="UP000663834">
    <property type="component" value="Unassembled WGS sequence"/>
</dbReference>
<protein>
    <submittedName>
        <fullName evidence="3">Uncharacterized protein</fullName>
    </submittedName>
</protein>
<organism evidence="3 10">
    <name type="scientific">Rotaria magnacalcarata</name>
    <dbReference type="NCBI Taxonomy" id="392030"/>
    <lineage>
        <taxon>Eukaryota</taxon>
        <taxon>Metazoa</taxon>
        <taxon>Spiralia</taxon>
        <taxon>Gnathifera</taxon>
        <taxon>Rotifera</taxon>
        <taxon>Eurotatoria</taxon>
        <taxon>Bdelloidea</taxon>
        <taxon>Philodinida</taxon>
        <taxon>Philodinidae</taxon>
        <taxon>Rotaria</taxon>
    </lineage>
</organism>
<evidence type="ECO:0000313" key="11">
    <source>
        <dbReference type="Proteomes" id="UP000663866"/>
    </source>
</evidence>
<evidence type="ECO:0000313" key="5">
    <source>
        <dbReference type="EMBL" id="CAF2027406.1"/>
    </source>
</evidence>
<dbReference type="EMBL" id="CAJOBI010004361">
    <property type="protein sequence ID" value="CAF3999347.1"/>
    <property type="molecule type" value="Genomic_DNA"/>
</dbReference>
<dbReference type="Proteomes" id="UP000663855">
    <property type="component" value="Unassembled WGS sequence"/>
</dbReference>
<comment type="caution">
    <text evidence="3">The sequence shown here is derived from an EMBL/GenBank/DDBJ whole genome shotgun (WGS) entry which is preliminary data.</text>
</comment>
<dbReference type="EMBL" id="CAJNOV010014761">
    <property type="protein sequence ID" value="CAF1559709.1"/>
    <property type="molecule type" value="Genomic_DNA"/>
</dbReference>
<evidence type="ECO:0000313" key="9">
    <source>
        <dbReference type="EMBL" id="CAF4264719.1"/>
    </source>
</evidence>
<dbReference type="EMBL" id="CAJOBG010009367">
    <property type="protein sequence ID" value="CAF4264719.1"/>
    <property type="molecule type" value="Genomic_DNA"/>
</dbReference>